<dbReference type="Gene3D" id="3.80.10.10">
    <property type="entry name" value="Ribonuclease Inhibitor"/>
    <property type="match status" value="1"/>
</dbReference>
<sequence length="671" mass="71810">MWPHRRWARLGAVLAPPPLVTVMLVVLVMFPGSSAEQWYRPSSSVCLFSPADSAAPSSVRCHLNGNSITIKRVDLATSIQEIYVTDANIIDVNDGALSQLDDLRTAEFSRSERLLLRSDSLAASANSSAGGSTSVTVDGVRDVTLFSEAFSGRRQGSISVTVNGAKTCSVAGEAFPSGSSADQVLLSNISNLSMDRSSFAGAIEELELRNVSSSYSCLADTFSGQISQLTLDSVTLNRISPGCFRSSHPWQSLEVRSSRLGAIPQRAFTGQIEEVRIENSQLEDVAPGGFELSVTNFTMENCTVDRLTGHALRVLADDTISLSSCNISLLEDAALLGLRVTNDSVQPITIQHLNVTEAFDGSLRLHNSAGTILSHIQLSEQCVCSVAPERAARLALGAPPQVNATGEGPDEGLWSLQNLTDAQMEAVRQTALAAHCWEGKMNSTSAMLAELVCRGCVVGDMVEDTPLLRCPAPLPTGGRRWMLWPFVFIAVLLVLVAGCGPLLMVKRCRPPGSAPSHEKGAVISHPGGPEAGDAAGDSPLKEVPRERHLSWRVVGELEPEEGVEPTLPVALPLPQPRHVSWRVVGELEPEYPHYSNVAPADPRHTVASTDSVCSPGLGTGPSWELESTDRLHTTSDYGDVFQSLCSIPEPVEDPQTELCINVTSSPDRAVQ</sequence>
<feature type="region of interest" description="Disordered" evidence="1">
    <location>
        <begin position="514"/>
        <end position="541"/>
    </location>
</feature>
<evidence type="ECO:0000313" key="5">
    <source>
        <dbReference type="Proteomes" id="UP000440578"/>
    </source>
</evidence>
<protein>
    <submittedName>
        <fullName evidence="4">Uncharacterized protein</fullName>
    </submittedName>
</protein>
<proteinExistence type="predicted"/>
<feature type="signal peptide" evidence="3">
    <location>
        <begin position="1"/>
        <end position="35"/>
    </location>
</feature>
<evidence type="ECO:0000256" key="1">
    <source>
        <dbReference type="SAM" id="MobiDB-lite"/>
    </source>
</evidence>
<name>A0A6A4VG35_AMPAM</name>
<keyword evidence="5" id="KW-1185">Reference proteome</keyword>
<comment type="caution">
    <text evidence="4">The sequence shown here is derived from an EMBL/GenBank/DDBJ whole genome shotgun (WGS) entry which is preliminary data.</text>
</comment>
<dbReference type="Proteomes" id="UP000440578">
    <property type="component" value="Unassembled WGS sequence"/>
</dbReference>
<keyword evidence="2" id="KW-0472">Membrane</keyword>
<evidence type="ECO:0000256" key="2">
    <source>
        <dbReference type="SAM" id="Phobius"/>
    </source>
</evidence>
<organism evidence="4 5">
    <name type="scientific">Amphibalanus amphitrite</name>
    <name type="common">Striped barnacle</name>
    <name type="synonym">Balanus amphitrite</name>
    <dbReference type="NCBI Taxonomy" id="1232801"/>
    <lineage>
        <taxon>Eukaryota</taxon>
        <taxon>Metazoa</taxon>
        <taxon>Ecdysozoa</taxon>
        <taxon>Arthropoda</taxon>
        <taxon>Crustacea</taxon>
        <taxon>Multicrustacea</taxon>
        <taxon>Cirripedia</taxon>
        <taxon>Thoracica</taxon>
        <taxon>Thoracicalcarea</taxon>
        <taxon>Balanomorpha</taxon>
        <taxon>Balanoidea</taxon>
        <taxon>Balanidae</taxon>
        <taxon>Amphibalaninae</taxon>
        <taxon>Amphibalanus</taxon>
    </lineage>
</organism>
<feature type="chain" id="PRO_5025578152" evidence="3">
    <location>
        <begin position="36"/>
        <end position="671"/>
    </location>
</feature>
<gene>
    <name evidence="4" type="ORF">FJT64_009515</name>
</gene>
<dbReference type="AlphaFoldDB" id="A0A6A4VG35"/>
<evidence type="ECO:0000256" key="3">
    <source>
        <dbReference type="SAM" id="SignalP"/>
    </source>
</evidence>
<keyword evidence="2" id="KW-0812">Transmembrane</keyword>
<dbReference type="InterPro" id="IPR032675">
    <property type="entry name" value="LRR_dom_sf"/>
</dbReference>
<keyword evidence="3" id="KW-0732">Signal</keyword>
<accession>A0A6A4VG35</accession>
<reference evidence="4 5" key="1">
    <citation type="submission" date="2019-07" db="EMBL/GenBank/DDBJ databases">
        <title>Draft genome assembly of a fouling barnacle, Amphibalanus amphitrite (Darwin, 1854): The first reference genome for Thecostraca.</title>
        <authorList>
            <person name="Kim W."/>
        </authorList>
    </citation>
    <scope>NUCLEOTIDE SEQUENCE [LARGE SCALE GENOMIC DNA]</scope>
    <source>
        <strain evidence="4">SNU_AA5</strain>
        <tissue evidence="4">Soma without cirri and trophi</tissue>
    </source>
</reference>
<feature type="compositionally biased region" description="Low complexity" evidence="1">
    <location>
        <begin position="526"/>
        <end position="537"/>
    </location>
</feature>
<keyword evidence="2" id="KW-1133">Transmembrane helix</keyword>
<evidence type="ECO:0000313" key="4">
    <source>
        <dbReference type="EMBL" id="KAF0292503.1"/>
    </source>
</evidence>
<feature type="transmembrane region" description="Helical" evidence="2">
    <location>
        <begin position="481"/>
        <end position="505"/>
    </location>
</feature>
<dbReference type="EMBL" id="VIIS01001808">
    <property type="protein sequence ID" value="KAF0292503.1"/>
    <property type="molecule type" value="Genomic_DNA"/>
</dbReference>
<dbReference type="OrthoDB" id="6406004at2759"/>